<organism evidence="8 9">
    <name type="scientific">Rhodopseudomonas palustris</name>
    <dbReference type="NCBI Taxonomy" id="1076"/>
    <lineage>
        <taxon>Bacteria</taxon>
        <taxon>Pseudomonadati</taxon>
        <taxon>Pseudomonadota</taxon>
        <taxon>Alphaproteobacteria</taxon>
        <taxon>Hyphomicrobiales</taxon>
        <taxon>Nitrobacteraceae</taxon>
        <taxon>Rhodopseudomonas</taxon>
    </lineage>
</organism>
<dbReference type="InterPro" id="IPR017941">
    <property type="entry name" value="Rieske_2Fe-2S"/>
</dbReference>
<name>A0A418V0P7_RHOPL</name>
<dbReference type="Pfam" id="PF19112">
    <property type="entry name" value="VanA_C"/>
    <property type="match status" value="1"/>
</dbReference>
<accession>A0A418V0P7</accession>
<evidence type="ECO:0000313" key="8">
    <source>
        <dbReference type="EMBL" id="RJF69417.1"/>
    </source>
</evidence>
<evidence type="ECO:0000256" key="3">
    <source>
        <dbReference type="ARBA" id="ARBA00023002"/>
    </source>
</evidence>
<evidence type="ECO:0000313" key="9">
    <source>
        <dbReference type="Proteomes" id="UP000285523"/>
    </source>
</evidence>
<dbReference type="SUPFAM" id="SSF55961">
    <property type="entry name" value="Bet v1-like"/>
    <property type="match status" value="1"/>
</dbReference>
<feature type="region of interest" description="Disordered" evidence="6">
    <location>
        <begin position="340"/>
        <end position="363"/>
    </location>
</feature>
<evidence type="ECO:0000256" key="6">
    <source>
        <dbReference type="SAM" id="MobiDB-lite"/>
    </source>
</evidence>
<dbReference type="GO" id="GO:0051213">
    <property type="term" value="F:dioxygenase activity"/>
    <property type="evidence" value="ECO:0007669"/>
    <property type="project" value="UniProtKB-KW"/>
</dbReference>
<dbReference type="CDD" id="cd08878">
    <property type="entry name" value="RHO_alpha_C_DMO-like"/>
    <property type="match status" value="1"/>
</dbReference>
<dbReference type="Gene3D" id="3.90.380.10">
    <property type="entry name" value="Naphthalene 1,2-dioxygenase Alpha Subunit, Chain A, domain 1"/>
    <property type="match status" value="1"/>
</dbReference>
<proteinExistence type="predicted"/>
<keyword evidence="5" id="KW-0411">Iron-sulfur</keyword>
<evidence type="ECO:0000259" key="7">
    <source>
        <dbReference type="PROSITE" id="PS51296"/>
    </source>
</evidence>
<comment type="caution">
    <text evidence="8">The sequence shown here is derived from an EMBL/GenBank/DDBJ whole genome shotgun (WGS) entry which is preliminary data.</text>
</comment>
<keyword evidence="2" id="KW-0479">Metal-binding</keyword>
<dbReference type="Proteomes" id="UP000285523">
    <property type="component" value="Unassembled WGS sequence"/>
</dbReference>
<dbReference type="Gene3D" id="2.102.10.10">
    <property type="entry name" value="Rieske [2Fe-2S] iron-sulphur domain"/>
    <property type="match status" value="1"/>
</dbReference>
<dbReference type="PROSITE" id="PS51296">
    <property type="entry name" value="RIESKE"/>
    <property type="match status" value="1"/>
</dbReference>
<feature type="domain" description="Rieske" evidence="7">
    <location>
        <begin position="8"/>
        <end position="109"/>
    </location>
</feature>
<dbReference type="GO" id="GO:0046872">
    <property type="term" value="F:metal ion binding"/>
    <property type="evidence" value="ECO:0007669"/>
    <property type="project" value="UniProtKB-KW"/>
</dbReference>
<dbReference type="RefSeq" id="WP_119858483.1">
    <property type="nucleotide sequence ID" value="NZ_QYYD01000024.1"/>
</dbReference>
<protein>
    <submittedName>
        <fullName evidence="8">Aromatic ring-hydroxylating dioxygenase subunit alpha</fullName>
    </submittedName>
</protein>
<gene>
    <name evidence="8" type="ORF">D4Q52_20780</name>
</gene>
<dbReference type="AlphaFoldDB" id="A0A418V0P7"/>
<dbReference type="PANTHER" id="PTHR21266">
    <property type="entry name" value="IRON-SULFUR DOMAIN CONTAINING PROTEIN"/>
    <property type="match status" value="1"/>
</dbReference>
<evidence type="ECO:0000256" key="2">
    <source>
        <dbReference type="ARBA" id="ARBA00022723"/>
    </source>
</evidence>
<keyword evidence="4" id="KW-0408">Iron</keyword>
<dbReference type="InterPro" id="IPR044043">
    <property type="entry name" value="VanA_C_cat"/>
</dbReference>
<evidence type="ECO:0000256" key="5">
    <source>
        <dbReference type="ARBA" id="ARBA00023014"/>
    </source>
</evidence>
<dbReference type="EMBL" id="QYYD01000024">
    <property type="protein sequence ID" value="RJF69417.1"/>
    <property type="molecule type" value="Genomic_DNA"/>
</dbReference>
<dbReference type="SUPFAM" id="SSF50022">
    <property type="entry name" value="ISP domain"/>
    <property type="match status" value="1"/>
</dbReference>
<keyword evidence="1" id="KW-0001">2Fe-2S</keyword>
<evidence type="ECO:0000256" key="4">
    <source>
        <dbReference type="ARBA" id="ARBA00023004"/>
    </source>
</evidence>
<reference evidence="8 9" key="1">
    <citation type="submission" date="2018-09" db="EMBL/GenBank/DDBJ databases">
        <title>Draft genome sequence of Rhodopseudomonas palustris 2.1.18.</title>
        <authorList>
            <person name="Robertson S.L."/>
            <person name="Meyer T.E."/>
            <person name="Kyndt J.A."/>
        </authorList>
    </citation>
    <scope>NUCLEOTIDE SEQUENCE [LARGE SCALE GENOMIC DNA]</scope>
    <source>
        <strain evidence="8 9">2.1.18</strain>
    </source>
</reference>
<sequence>MAYIKEAWYPVVWADRVGRELTRHTVLEEPIVIYRLQDGGIAALQDACPHRLAPLSLGRLKGDDIECGYHGMTFDCSGKCVLIPGQDIIPGRALVRAFPVQVKYGLVWLYMGDPANADPGKIFHIEQYDDPSWHAVQGDTLRIECNYLSLCDNLLDPAHVTFVHATTLGTPAGASVPVNNEYHGNEICVWRWIRNAAPIGVFAKFGGLTGMVDRWHYYTYSTPSYFKIDMGSCPTGSIPDMERRAEGTQMFTCHVLTPVDERTVLQHWFHVRNFRTNEFEMDADLSASLDMAFREDKVILERIQLEEERAPDFKRIILGIDAAPMRMRRMVDKLIEAEAAARSSRTTTNGKSAKVSAATEIHG</sequence>
<evidence type="ECO:0000256" key="1">
    <source>
        <dbReference type="ARBA" id="ARBA00022714"/>
    </source>
</evidence>
<dbReference type="OrthoDB" id="9800776at2"/>
<dbReference type="InterPro" id="IPR050584">
    <property type="entry name" value="Cholesterol_7-desaturase"/>
</dbReference>
<dbReference type="PANTHER" id="PTHR21266:SF60">
    <property type="entry name" value="3-KETOSTEROID-9-ALPHA-MONOOXYGENASE, OXYGENASE COMPONENT"/>
    <property type="match status" value="1"/>
</dbReference>
<dbReference type="InterPro" id="IPR036922">
    <property type="entry name" value="Rieske_2Fe-2S_sf"/>
</dbReference>
<keyword evidence="3" id="KW-0560">Oxidoreductase</keyword>
<dbReference type="GO" id="GO:0051537">
    <property type="term" value="F:2 iron, 2 sulfur cluster binding"/>
    <property type="evidence" value="ECO:0007669"/>
    <property type="project" value="UniProtKB-KW"/>
</dbReference>
<dbReference type="Pfam" id="PF00355">
    <property type="entry name" value="Rieske"/>
    <property type="match status" value="1"/>
</dbReference>
<keyword evidence="8" id="KW-0223">Dioxygenase</keyword>